<keyword evidence="3" id="KW-0998">Cell outer membrane</keyword>
<feature type="coiled-coil region" evidence="5">
    <location>
        <begin position="76"/>
        <end position="120"/>
    </location>
</feature>
<evidence type="ECO:0000256" key="3">
    <source>
        <dbReference type="ARBA" id="ARBA00023237"/>
    </source>
</evidence>
<evidence type="ECO:0000256" key="4">
    <source>
        <dbReference type="PROSITE-ProRule" id="PRU00473"/>
    </source>
</evidence>
<dbReference type="NCBIfam" id="TIGR03789">
    <property type="entry name" value="pdsO"/>
    <property type="match status" value="1"/>
</dbReference>
<evidence type="ECO:0000256" key="6">
    <source>
        <dbReference type="SAM" id="SignalP"/>
    </source>
</evidence>
<dbReference type="CDD" id="cd07185">
    <property type="entry name" value="OmpA_C-like"/>
    <property type="match status" value="1"/>
</dbReference>
<comment type="caution">
    <text evidence="8">The sequence shown here is derived from an EMBL/GenBank/DDBJ whole genome shotgun (WGS) entry which is preliminary data.</text>
</comment>
<keyword evidence="5" id="KW-0175">Coiled coil</keyword>
<evidence type="ECO:0000313" key="8">
    <source>
        <dbReference type="EMBL" id="MEE1672991.1"/>
    </source>
</evidence>
<protein>
    <submittedName>
        <fullName evidence="8">Sortase-associated OmpA-like protein PdsO</fullName>
    </submittedName>
</protein>
<dbReference type="InterPro" id="IPR006665">
    <property type="entry name" value="OmpA-like"/>
</dbReference>
<dbReference type="PROSITE" id="PS51123">
    <property type="entry name" value="OMPA_2"/>
    <property type="match status" value="1"/>
</dbReference>
<keyword evidence="6" id="KW-0732">Signal</keyword>
<accession>A0ABU7G0Z8</accession>
<dbReference type="PANTHER" id="PTHR30329:SF21">
    <property type="entry name" value="LIPOPROTEIN YIAD-RELATED"/>
    <property type="match status" value="1"/>
</dbReference>
<feature type="chain" id="PRO_5045922605" evidence="6">
    <location>
        <begin position="23"/>
        <end position="246"/>
    </location>
</feature>
<feature type="signal peptide" evidence="6">
    <location>
        <begin position="1"/>
        <end position="22"/>
    </location>
</feature>
<dbReference type="Proteomes" id="UP001310248">
    <property type="component" value="Unassembled WGS sequence"/>
</dbReference>
<dbReference type="PANTHER" id="PTHR30329">
    <property type="entry name" value="STATOR ELEMENT OF FLAGELLAR MOTOR COMPLEX"/>
    <property type="match status" value="1"/>
</dbReference>
<dbReference type="Pfam" id="PF00691">
    <property type="entry name" value="OmpA"/>
    <property type="match status" value="1"/>
</dbReference>
<proteinExistence type="predicted"/>
<sequence length="246" mass="26937">MKKHLIALTVISTLSLSTQTMANNDTQATERNGKTEMIGFGSGAAVGALVGGPVGAFIGGFTGVWIGKSVADEEELAAQQQQLGEQQQEIEVLAKRSEQLESLTEQHARVNAQLSQLKMAQQQKLEELAIGLNVQFKTGSSLIEPHFKQQLDDVVYAMSLAPDLKLDLTGYADRQGDSSYNQALSEQRLAEVRRYLINNGIDESRLHSQAFGDTAPLNVEANLENNFFDRRVTLKLMSERGMLAAQ</sequence>
<dbReference type="Gene3D" id="3.30.1330.60">
    <property type="entry name" value="OmpA-like domain"/>
    <property type="match status" value="1"/>
</dbReference>
<dbReference type="RefSeq" id="WP_329774368.1">
    <property type="nucleotide sequence ID" value="NZ_JAYDYW010000004.1"/>
</dbReference>
<reference evidence="9" key="1">
    <citation type="submission" date="2023-07" db="EMBL/GenBank/DDBJ databases">
        <title>Draft genome sequence of Agarivorans aestuarii strain ZMCS4, a CAZymes producing bacteria isolated from the marine brown algae Clodostephus spongiosus.</title>
        <authorList>
            <person name="Lorente B."/>
            <person name="Cabral C."/>
            <person name="Frias J."/>
            <person name="Faria J."/>
            <person name="Toubarro D."/>
        </authorList>
    </citation>
    <scope>NUCLEOTIDE SEQUENCE [LARGE SCALE GENOMIC DNA]</scope>
    <source>
        <strain evidence="9">ZMCS4</strain>
    </source>
</reference>
<gene>
    <name evidence="8" type="primary">pdsO</name>
    <name evidence="8" type="ORF">SNR37_002402</name>
</gene>
<evidence type="ECO:0000256" key="1">
    <source>
        <dbReference type="ARBA" id="ARBA00004442"/>
    </source>
</evidence>
<dbReference type="EMBL" id="JAYDYW010000004">
    <property type="protein sequence ID" value="MEE1672991.1"/>
    <property type="molecule type" value="Genomic_DNA"/>
</dbReference>
<reference evidence="8 9" key="2">
    <citation type="submission" date="2023-12" db="EMBL/GenBank/DDBJ databases">
        <authorList>
            <consortium name="Cladostephus spongiosus"/>
            <person name="Lorente B."/>
            <person name="Cabral C."/>
            <person name="Frias J."/>
            <person name="Faria J."/>
            <person name="Toubarro D."/>
        </authorList>
    </citation>
    <scope>NUCLEOTIDE SEQUENCE [LARGE SCALE GENOMIC DNA]</scope>
    <source>
        <strain evidence="8 9">ZMCS4</strain>
    </source>
</reference>
<evidence type="ECO:0000256" key="5">
    <source>
        <dbReference type="SAM" id="Coils"/>
    </source>
</evidence>
<name>A0ABU7G0Z8_9ALTE</name>
<dbReference type="SUPFAM" id="SSF103088">
    <property type="entry name" value="OmpA-like"/>
    <property type="match status" value="1"/>
</dbReference>
<dbReference type="PRINTS" id="PR01021">
    <property type="entry name" value="OMPADOMAIN"/>
</dbReference>
<comment type="subcellular location">
    <subcellularLocation>
        <location evidence="1">Cell outer membrane</location>
    </subcellularLocation>
</comment>
<keyword evidence="2 4" id="KW-0472">Membrane</keyword>
<evidence type="ECO:0000259" key="7">
    <source>
        <dbReference type="PROSITE" id="PS51123"/>
    </source>
</evidence>
<dbReference type="InterPro" id="IPR036737">
    <property type="entry name" value="OmpA-like_sf"/>
</dbReference>
<dbReference type="InterPro" id="IPR050330">
    <property type="entry name" value="Bact_OuterMem_StrucFunc"/>
</dbReference>
<organism evidence="8 9">
    <name type="scientific">Agarivorans aestuarii</name>
    <dbReference type="NCBI Taxonomy" id="1563703"/>
    <lineage>
        <taxon>Bacteria</taxon>
        <taxon>Pseudomonadati</taxon>
        <taxon>Pseudomonadota</taxon>
        <taxon>Gammaproteobacteria</taxon>
        <taxon>Alteromonadales</taxon>
        <taxon>Alteromonadaceae</taxon>
        <taxon>Agarivorans</taxon>
    </lineage>
</organism>
<dbReference type="InterPro" id="IPR022511">
    <property type="entry name" value="PdsO"/>
</dbReference>
<feature type="domain" description="OmpA-like" evidence="7">
    <location>
        <begin position="123"/>
        <end position="240"/>
    </location>
</feature>
<evidence type="ECO:0000313" key="9">
    <source>
        <dbReference type="Proteomes" id="UP001310248"/>
    </source>
</evidence>
<evidence type="ECO:0000256" key="2">
    <source>
        <dbReference type="ARBA" id="ARBA00023136"/>
    </source>
</evidence>
<dbReference type="InterPro" id="IPR006664">
    <property type="entry name" value="OMP_bac"/>
</dbReference>
<keyword evidence="9" id="KW-1185">Reference proteome</keyword>